<dbReference type="Proteomes" id="UP001176961">
    <property type="component" value="Unassembled WGS sequence"/>
</dbReference>
<comment type="caution">
    <text evidence="1">The sequence shown here is derived from an EMBL/GenBank/DDBJ whole genome shotgun (WGS) entry which is preliminary data.</text>
</comment>
<accession>A0AA36M1C5</accession>
<evidence type="ECO:0000313" key="1">
    <source>
        <dbReference type="EMBL" id="CAJ0595549.1"/>
    </source>
</evidence>
<dbReference type="EMBL" id="CATQJL010000112">
    <property type="protein sequence ID" value="CAJ0595549.1"/>
    <property type="molecule type" value="Genomic_DNA"/>
</dbReference>
<evidence type="ECO:0000313" key="2">
    <source>
        <dbReference type="Proteomes" id="UP001176961"/>
    </source>
</evidence>
<organism evidence="1 2">
    <name type="scientific">Cylicocyclus nassatus</name>
    <name type="common">Nematode worm</name>
    <dbReference type="NCBI Taxonomy" id="53992"/>
    <lineage>
        <taxon>Eukaryota</taxon>
        <taxon>Metazoa</taxon>
        <taxon>Ecdysozoa</taxon>
        <taxon>Nematoda</taxon>
        <taxon>Chromadorea</taxon>
        <taxon>Rhabditida</taxon>
        <taxon>Rhabditina</taxon>
        <taxon>Rhabditomorpha</taxon>
        <taxon>Strongyloidea</taxon>
        <taxon>Strongylidae</taxon>
        <taxon>Cylicocyclus</taxon>
    </lineage>
</organism>
<protein>
    <submittedName>
        <fullName evidence="1">Uncharacterized protein</fullName>
    </submittedName>
</protein>
<name>A0AA36M1C5_CYLNA</name>
<sequence length="105" mass="11659">MDGEEDTEENEYGNGNERRMLIWLREEVADLLKKTSGSGASQVWSLLCVSKTEENFVLLSTLPQSHLPIFGGALVAQSPLSPAEEVAFEMKTSVSVRQKESTSRR</sequence>
<dbReference type="AlphaFoldDB" id="A0AA36M1C5"/>
<proteinExistence type="predicted"/>
<keyword evidence="2" id="KW-1185">Reference proteome</keyword>
<gene>
    <name evidence="1" type="ORF">CYNAS_LOCUS7532</name>
</gene>
<reference evidence="1" key="1">
    <citation type="submission" date="2023-07" db="EMBL/GenBank/DDBJ databases">
        <authorList>
            <consortium name="CYATHOMIX"/>
        </authorList>
    </citation>
    <scope>NUCLEOTIDE SEQUENCE</scope>
    <source>
        <strain evidence="1">N/A</strain>
    </source>
</reference>